<dbReference type="Gene3D" id="3.10.450.10">
    <property type="match status" value="1"/>
</dbReference>
<dbReference type="GO" id="GO:0005737">
    <property type="term" value="C:cytoplasm"/>
    <property type="evidence" value="ECO:0007669"/>
    <property type="project" value="TreeGrafter"/>
</dbReference>
<dbReference type="GO" id="GO:0004869">
    <property type="term" value="F:cysteine-type endopeptidase inhibitor activity"/>
    <property type="evidence" value="ECO:0007669"/>
    <property type="project" value="InterPro"/>
</dbReference>
<dbReference type="GO" id="GO:0005615">
    <property type="term" value="C:extracellular space"/>
    <property type="evidence" value="ECO:0007669"/>
    <property type="project" value="TreeGrafter"/>
</dbReference>
<dbReference type="OrthoDB" id="8886803at2759"/>
<dbReference type="GeneID" id="113148364"/>
<protein>
    <recommendedName>
        <fullName evidence="3">Cystatin domain-containing protein</fullName>
    </recommendedName>
</protein>
<dbReference type="Proteomes" id="UP000265040">
    <property type="component" value="Chromosome 22"/>
</dbReference>
<evidence type="ECO:0000313" key="5">
    <source>
        <dbReference type="Proteomes" id="UP000265040"/>
    </source>
</evidence>
<proteinExistence type="inferred from homology"/>
<dbReference type="CDD" id="cd00042">
    <property type="entry name" value="CY"/>
    <property type="match status" value="1"/>
</dbReference>
<evidence type="ECO:0000259" key="3">
    <source>
        <dbReference type="SMART" id="SM00043"/>
    </source>
</evidence>
<dbReference type="InterPro" id="IPR046350">
    <property type="entry name" value="Cystatin_sf"/>
</dbReference>
<accession>A0A3Q1H1F9</accession>
<keyword evidence="2" id="KW-0732">Signal</keyword>
<dbReference type="Ensembl" id="ENSATET00000001056.3">
    <property type="protein sequence ID" value="ENSATEP00000001035.1"/>
    <property type="gene ID" value="ENSATEG00000000765.3"/>
</dbReference>
<dbReference type="InterPro" id="IPR000010">
    <property type="entry name" value="Cystatin_dom"/>
</dbReference>
<dbReference type="PANTHER" id="PTHR46186">
    <property type="entry name" value="CYSTATIN"/>
    <property type="match status" value="1"/>
</dbReference>
<reference evidence="4" key="2">
    <citation type="submission" date="2025-08" db="UniProtKB">
        <authorList>
            <consortium name="Ensembl"/>
        </authorList>
    </citation>
    <scope>IDENTIFICATION</scope>
</reference>
<evidence type="ECO:0000256" key="1">
    <source>
        <dbReference type="ARBA" id="ARBA00009403"/>
    </source>
</evidence>
<dbReference type="GeneTree" id="ENSGT00390000009872"/>
<dbReference type="STRING" id="64144.ENSATEP00000001035"/>
<feature type="chain" id="PRO_5018594833" description="Cystatin domain-containing protein" evidence="2">
    <location>
        <begin position="20"/>
        <end position="148"/>
    </location>
</feature>
<feature type="domain" description="Cystatin" evidence="3">
    <location>
        <begin position="33"/>
        <end position="141"/>
    </location>
</feature>
<evidence type="ECO:0000256" key="2">
    <source>
        <dbReference type="SAM" id="SignalP"/>
    </source>
</evidence>
<sequence length="148" mass="16712">MYLPLALLICLSLIQLSIGDQPVEERIVPRKHHRTGGWFDLHPGAIDVQEAADHGVKMFNTKSKGKKMFKLISVIGVKTQLTNMIVYKIDALLGKTNCSKSDNRALDSCSVSVKNKKMRCLFVVSHKPFLGQHELLKQRCKKHLETTE</sequence>
<keyword evidence="5" id="KW-1185">Reference proteome</keyword>
<evidence type="ECO:0000313" key="4">
    <source>
        <dbReference type="Ensembl" id="ENSATEP00000001035.1"/>
    </source>
</evidence>
<feature type="signal peptide" evidence="2">
    <location>
        <begin position="1"/>
        <end position="19"/>
    </location>
</feature>
<dbReference type="InParanoid" id="A0A3Q1H1F9"/>
<dbReference type="OMA" id="HLKCRFV"/>
<dbReference type="SUPFAM" id="SSF54403">
    <property type="entry name" value="Cystatin/monellin"/>
    <property type="match status" value="1"/>
</dbReference>
<dbReference type="RefSeq" id="XP_026195833.1">
    <property type="nucleotide sequence ID" value="XM_026340048.1"/>
</dbReference>
<comment type="similarity">
    <text evidence="1">Belongs to the cystatin family.</text>
</comment>
<name>A0A3Q1H1F9_ANATE</name>
<reference evidence="4" key="1">
    <citation type="submission" date="2021-04" db="EMBL/GenBank/DDBJ databases">
        <authorList>
            <consortium name="Wellcome Sanger Institute Data Sharing"/>
        </authorList>
    </citation>
    <scope>NUCLEOTIDE SEQUENCE [LARGE SCALE GENOMIC DNA]</scope>
</reference>
<dbReference type="SMART" id="SM00043">
    <property type="entry name" value="CY"/>
    <property type="match status" value="1"/>
</dbReference>
<reference evidence="4" key="3">
    <citation type="submission" date="2025-09" db="UniProtKB">
        <authorList>
            <consortium name="Ensembl"/>
        </authorList>
    </citation>
    <scope>IDENTIFICATION</scope>
</reference>
<dbReference type="PANTHER" id="PTHR46186:SF13">
    <property type="entry name" value="SI:BUSM1-57F23.1"/>
    <property type="match status" value="1"/>
</dbReference>
<dbReference type="Pfam" id="PF00031">
    <property type="entry name" value="Cystatin"/>
    <property type="match status" value="1"/>
</dbReference>
<dbReference type="GO" id="GO:0031982">
    <property type="term" value="C:vesicle"/>
    <property type="evidence" value="ECO:0007669"/>
    <property type="project" value="TreeGrafter"/>
</dbReference>
<organism evidence="4 5">
    <name type="scientific">Anabas testudineus</name>
    <name type="common">Climbing perch</name>
    <name type="synonym">Anthias testudineus</name>
    <dbReference type="NCBI Taxonomy" id="64144"/>
    <lineage>
        <taxon>Eukaryota</taxon>
        <taxon>Metazoa</taxon>
        <taxon>Chordata</taxon>
        <taxon>Craniata</taxon>
        <taxon>Vertebrata</taxon>
        <taxon>Euteleostomi</taxon>
        <taxon>Actinopterygii</taxon>
        <taxon>Neopterygii</taxon>
        <taxon>Teleostei</taxon>
        <taxon>Neoteleostei</taxon>
        <taxon>Acanthomorphata</taxon>
        <taxon>Anabantaria</taxon>
        <taxon>Anabantiformes</taxon>
        <taxon>Anabantoidei</taxon>
        <taxon>Anabantidae</taxon>
        <taxon>Anabas</taxon>
    </lineage>
</organism>
<dbReference type="AlphaFoldDB" id="A0A3Q1H1F9"/>